<dbReference type="InterPro" id="IPR001867">
    <property type="entry name" value="OmpR/PhoB-type_DNA-bd"/>
</dbReference>
<dbReference type="InterPro" id="IPR016032">
    <property type="entry name" value="Sig_transdc_resp-reg_C-effctor"/>
</dbReference>
<dbReference type="RefSeq" id="WP_004957502.1">
    <property type="nucleotide sequence ID" value="NZ_JAEKCK010000019.1"/>
</dbReference>
<keyword evidence="3" id="KW-0812">Transmembrane</keyword>
<dbReference type="EMBL" id="LR134117">
    <property type="protein sequence ID" value="VDZ56158.1"/>
    <property type="molecule type" value="Genomic_DNA"/>
</dbReference>
<dbReference type="InterPro" id="IPR036388">
    <property type="entry name" value="WH-like_DNA-bd_sf"/>
</dbReference>
<evidence type="ECO:0000256" key="2">
    <source>
        <dbReference type="PROSITE-ProRule" id="PRU01091"/>
    </source>
</evidence>
<evidence type="ECO:0000313" key="5">
    <source>
        <dbReference type="Proteomes" id="UP000281391"/>
    </source>
</evidence>
<evidence type="ECO:0000313" key="4">
    <source>
        <dbReference type="EMBL" id="VDZ56158.1"/>
    </source>
</evidence>
<reference evidence="4 5" key="1">
    <citation type="submission" date="2018-12" db="EMBL/GenBank/DDBJ databases">
        <authorList>
            <consortium name="Pathogen Informatics"/>
        </authorList>
    </citation>
    <scope>NUCLEOTIDE SEQUENCE [LARGE SCALE GENOMIC DNA]</scope>
    <source>
        <strain evidence="4 5">NCTC11214</strain>
    </source>
</reference>
<dbReference type="AlphaFoldDB" id="A0A3S4ESZ3"/>
<dbReference type="GO" id="GO:0006355">
    <property type="term" value="P:regulation of DNA-templated transcription"/>
    <property type="evidence" value="ECO:0007669"/>
    <property type="project" value="InterPro"/>
</dbReference>
<feature type="DNA-binding region" description="OmpR/PhoB-type" evidence="2">
    <location>
        <begin position="2"/>
        <end position="109"/>
    </location>
</feature>
<dbReference type="GO" id="GO:0003677">
    <property type="term" value="F:DNA binding"/>
    <property type="evidence" value="ECO:0007669"/>
    <property type="project" value="UniProtKB-UniRule"/>
</dbReference>
<organism evidence="4 5">
    <name type="scientific">Serratia odorifera</name>
    <dbReference type="NCBI Taxonomy" id="618"/>
    <lineage>
        <taxon>Bacteria</taxon>
        <taxon>Pseudomonadati</taxon>
        <taxon>Pseudomonadota</taxon>
        <taxon>Gammaproteobacteria</taxon>
        <taxon>Enterobacterales</taxon>
        <taxon>Yersiniaceae</taxon>
        <taxon>Serratia</taxon>
    </lineage>
</organism>
<keyword evidence="3" id="KW-1133">Transmembrane helix</keyword>
<dbReference type="GO" id="GO:0000160">
    <property type="term" value="P:phosphorelay signal transduction system"/>
    <property type="evidence" value="ECO:0007669"/>
    <property type="project" value="InterPro"/>
</dbReference>
<dbReference type="SUPFAM" id="SSF46894">
    <property type="entry name" value="C-terminal effector domain of the bipartite response regulators"/>
    <property type="match status" value="1"/>
</dbReference>
<protein>
    <submittedName>
        <fullName evidence="4">DNA-binding transcriptional activator CadC</fullName>
    </submittedName>
</protein>
<sequence>MLGKYIINDRVIFDPEERSLILTGEHIGSTSKLILHTPTSQCLALLIERHGDVLSQDELLELIWRKKGVVVSSSTVYQNISLLRRSLNQLGLYDDVIITVPRQGVTLSRHIKITLLAEQHADVRQQELLPAVAGDVAAPTGTTPISPSKGKKYLPGLIAGLSIALIMLCIGAFYLGHNNSSNYMDSYDLAPTSLSECHMYVNDNMPTGRLEYIVKNSAFDCATRPFNYVTAFAGVNRYSVISCVRDIAGARASCRSSFYLEGSK</sequence>
<name>A0A3S4ESZ3_SEROD</name>
<gene>
    <name evidence="4" type="ORF">NCTC11214_01994</name>
</gene>
<dbReference type="SMART" id="SM00862">
    <property type="entry name" value="Trans_reg_C"/>
    <property type="match status" value="1"/>
</dbReference>
<dbReference type="KEGG" id="sof:NCTC11214_01994"/>
<proteinExistence type="predicted"/>
<dbReference type="CDD" id="cd00383">
    <property type="entry name" value="trans_reg_C"/>
    <property type="match status" value="1"/>
</dbReference>
<dbReference type="Gene3D" id="1.10.10.10">
    <property type="entry name" value="Winged helix-like DNA-binding domain superfamily/Winged helix DNA-binding domain"/>
    <property type="match status" value="1"/>
</dbReference>
<keyword evidence="3" id="KW-0472">Membrane</keyword>
<keyword evidence="1 2" id="KW-0238">DNA-binding</keyword>
<feature type="transmembrane region" description="Helical" evidence="3">
    <location>
        <begin position="153"/>
        <end position="175"/>
    </location>
</feature>
<dbReference type="PROSITE" id="PS51755">
    <property type="entry name" value="OMPR_PHOB"/>
    <property type="match status" value="1"/>
</dbReference>
<evidence type="ECO:0000256" key="3">
    <source>
        <dbReference type="SAM" id="Phobius"/>
    </source>
</evidence>
<accession>A0A3S4ESZ3</accession>
<dbReference type="Proteomes" id="UP000281391">
    <property type="component" value="Chromosome"/>
</dbReference>
<evidence type="ECO:0000256" key="1">
    <source>
        <dbReference type="ARBA" id="ARBA00023125"/>
    </source>
</evidence>
<dbReference type="Pfam" id="PF00486">
    <property type="entry name" value="Trans_reg_C"/>
    <property type="match status" value="1"/>
</dbReference>